<dbReference type="GO" id="GO:0005737">
    <property type="term" value="C:cytoplasm"/>
    <property type="evidence" value="ECO:0007669"/>
    <property type="project" value="TreeGrafter"/>
</dbReference>
<organism evidence="3">
    <name type="scientific">freshwater metagenome</name>
    <dbReference type="NCBI Taxonomy" id="449393"/>
    <lineage>
        <taxon>unclassified sequences</taxon>
        <taxon>metagenomes</taxon>
        <taxon>ecological metagenomes</taxon>
    </lineage>
</organism>
<accession>A0A6J6VAD0</accession>
<dbReference type="EMBL" id="CAEZYR010000165">
    <property type="protein sequence ID" value="CAB4768734.1"/>
    <property type="molecule type" value="Genomic_DNA"/>
</dbReference>
<evidence type="ECO:0000256" key="1">
    <source>
        <dbReference type="ARBA" id="ARBA00023239"/>
    </source>
</evidence>
<dbReference type="PANTHER" id="PTHR21240:SF28">
    <property type="entry name" value="ISO-OROTATE DECARBOXYLASE (EUROFUNG)"/>
    <property type="match status" value="1"/>
</dbReference>
<dbReference type="Gene3D" id="3.20.20.140">
    <property type="entry name" value="Metal-dependent hydrolases"/>
    <property type="match status" value="1"/>
</dbReference>
<reference evidence="3" key="1">
    <citation type="submission" date="2020-05" db="EMBL/GenBank/DDBJ databases">
        <authorList>
            <person name="Chiriac C."/>
            <person name="Salcher M."/>
            <person name="Ghai R."/>
            <person name="Kavagutti S V."/>
        </authorList>
    </citation>
    <scope>NUCLEOTIDE SEQUENCE</scope>
</reference>
<sequence>MLPADVKPISVDDHIIEPPHLWQSRLPAALRERGPRVVELKDHTEAWLYEDQIVQTFRGSTRTLPGFDDEPQGIARFSEMRPGCYDPVARLADMDLDGVWAQVNFPDFSRFAGHRFLGSADPMLALACSRAYNDFVLDEWCATDPSRLIPLAVLPLWDLDAAVAEVHRVAARNAKAIGFSENPAALGLPSMWTDHWEPLWDAIDDTGLAVCLHIGSSGRLLRSAEDAPPSMVLPHMGANSMIACTDWLFTGVLDRHRKIRVAFSEGGAGWVPYLLEQAEKTFGRSHFRAQFGATRPPREVFAEQMVVCFMRDDTAMAALEVIGVDNVTWESDYPHEDGFFPDSRRHLADTLLDVPEAVARKIAETNARRFFGI</sequence>
<dbReference type="InterPro" id="IPR006680">
    <property type="entry name" value="Amidohydro-rel"/>
</dbReference>
<dbReference type="PANTHER" id="PTHR21240">
    <property type="entry name" value="2-AMINO-3-CARBOXYLMUCONATE-6-SEMIALDEHYDE DECARBOXYLASE"/>
    <property type="match status" value="1"/>
</dbReference>
<feature type="domain" description="Amidohydrolase-related" evidence="2">
    <location>
        <begin position="65"/>
        <end position="373"/>
    </location>
</feature>
<dbReference type="GO" id="GO:0016831">
    <property type="term" value="F:carboxy-lyase activity"/>
    <property type="evidence" value="ECO:0007669"/>
    <property type="project" value="InterPro"/>
</dbReference>
<dbReference type="Pfam" id="PF04909">
    <property type="entry name" value="Amidohydro_2"/>
    <property type="match status" value="1"/>
</dbReference>
<dbReference type="InterPro" id="IPR032465">
    <property type="entry name" value="ACMSD"/>
</dbReference>
<evidence type="ECO:0000259" key="2">
    <source>
        <dbReference type="Pfam" id="PF04909"/>
    </source>
</evidence>
<protein>
    <submittedName>
        <fullName evidence="3">Unannotated protein</fullName>
    </submittedName>
</protein>
<proteinExistence type="predicted"/>
<evidence type="ECO:0000313" key="3">
    <source>
        <dbReference type="EMBL" id="CAB4768734.1"/>
    </source>
</evidence>
<dbReference type="GO" id="GO:0019748">
    <property type="term" value="P:secondary metabolic process"/>
    <property type="evidence" value="ECO:0007669"/>
    <property type="project" value="TreeGrafter"/>
</dbReference>
<name>A0A6J6VAD0_9ZZZZ</name>
<keyword evidence="1" id="KW-0456">Lyase</keyword>
<dbReference type="InterPro" id="IPR032466">
    <property type="entry name" value="Metal_Hydrolase"/>
</dbReference>
<dbReference type="AlphaFoldDB" id="A0A6J6VAD0"/>
<gene>
    <name evidence="3" type="ORF">UFOPK2754_02976</name>
</gene>
<dbReference type="SUPFAM" id="SSF51556">
    <property type="entry name" value="Metallo-dependent hydrolases"/>
    <property type="match status" value="1"/>
</dbReference>
<dbReference type="GO" id="GO:0016787">
    <property type="term" value="F:hydrolase activity"/>
    <property type="evidence" value="ECO:0007669"/>
    <property type="project" value="InterPro"/>
</dbReference>